<evidence type="ECO:0000256" key="6">
    <source>
        <dbReference type="RuleBase" id="RU366058"/>
    </source>
</evidence>
<keyword evidence="4 6" id="KW-1133">Transmembrane helix</keyword>
<dbReference type="Pfam" id="PF09335">
    <property type="entry name" value="VTT_dom"/>
    <property type="match status" value="1"/>
</dbReference>
<proteinExistence type="inferred from homology"/>
<dbReference type="EMBL" id="JADCKF010000010">
    <property type="protein sequence ID" value="MBE5056571.1"/>
    <property type="molecule type" value="Genomic_DNA"/>
</dbReference>
<keyword evidence="9" id="KW-1185">Reference proteome</keyword>
<reference evidence="8 9" key="1">
    <citation type="submission" date="2020-10" db="EMBL/GenBank/DDBJ databases">
        <title>ChiBAC.</title>
        <authorList>
            <person name="Zenner C."/>
            <person name="Hitch T.C.A."/>
            <person name="Clavel T."/>
        </authorList>
    </citation>
    <scope>NUCLEOTIDE SEQUENCE [LARGE SCALE GENOMIC DNA]</scope>
    <source>
        <strain evidence="8 9">DSM 107456</strain>
    </source>
</reference>
<evidence type="ECO:0000256" key="3">
    <source>
        <dbReference type="ARBA" id="ARBA00022692"/>
    </source>
</evidence>
<feature type="transmembrane region" description="Helical" evidence="6">
    <location>
        <begin position="165"/>
        <end position="186"/>
    </location>
</feature>
<gene>
    <name evidence="8" type="ORF">INF37_11260</name>
</gene>
<keyword evidence="2 6" id="KW-1003">Cell membrane</keyword>
<feature type="domain" description="VTT" evidence="7">
    <location>
        <begin position="67"/>
        <end position="183"/>
    </location>
</feature>
<keyword evidence="5 6" id="KW-0472">Membrane</keyword>
<dbReference type="PANTHER" id="PTHR12677:SF59">
    <property type="entry name" value="GOLGI APPARATUS MEMBRANE PROTEIN TVP38-RELATED"/>
    <property type="match status" value="1"/>
</dbReference>
<feature type="transmembrane region" description="Helical" evidence="6">
    <location>
        <begin position="192"/>
        <end position="215"/>
    </location>
</feature>
<comment type="subcellular location">
    <subcellularLocation>
        <location evidence="1 6">Cell membrane</location>
        <topology evidence="1 6">Multi-pass membrane protein</topology>
    </subcellularLocation>
</comment>
<dbReference type="RefSeq" id="WP_193538373.1">
    <property type="nucleotide sequence ID" value="NZ_JADCKF010000010.1"/>
</dbReference>
<feature type="transmembrane region" description="Helical" evidence="6">
    <location>
        <begin position="77"/>
        <end position="102"/>
    </location>
</feature>
<sequence>MRKHRPRWFYAAAYILGGVLLGLAVVLVLRSGISLDTLVTFPSKNPLLAAGLLLLCYGLKSATIFFPLLLLEMAAGYLFPTITALVINSLGIWIVLTIPYWIGRALGLRQVSKLTQKYPKFQTIMEKQQNHSLFLCFFLRAISCLPGDLVTMYLGATHTPFFHNLLGGTLGILPGMILATFMGLSIQDPSSPAFWISAALSVGLAVLSTMLYYIYLKRQKGKEGHV</sequence>
<evidence type="ECO:0000259" key="7">
    <source>
        <dbReference type="Pfam" id="PF09335"/>
    </source>
</evidence>
<evidence type="ECO:0000256" key="4">
    <source>
        <dbReference type="ARBA" id="ARBA00022989"/>
    </source>
</evidence>
<dbReference type="InterPro" id="IPR015414">
    <property type="entry name" value="TMEM64"/>
</dbReference>
<accession>A0ABR9RCZ9</accession>
<evidence type="ECO:0000256" key="2">
    <source>
        <dbReference type="ARBA" id="ARBA00022475"/>
    </source>
</evidence>
<name>A0ABR9RCZ9_9FIRM</name>
<dbReference type="InterPro" id="IPR032816">
    <property type="entry name" value="VTT_dom"/>
</dbReference>
<comment type="caution">
    <text evidence="8">The sequence shown here is derived from an EMBL/GenBank/DDBJ whole genome shotgun (WGS) entry which is preliminary data.</text>
</comment>
<evidence type="ECO:0000256" key="5">
    <source>
        <dbReference type="ARBA" id="ARBA00023136"/>
    </source>
</evidence>
<evidence type="ECO:0000313" key="8">
    <source>
        <dbReference type="EMBL" id="MBE5056571.1"/>
    </source>
</evidence>
<feature type="transmembrane region" description="Helical" evidence="6">
    <location>
        <begin position="132"/>
        <end position="153"/>
    </location>
</feature>
<evidence type="ECO:0000313" key="9">
    <source>
        <dbReference type="Proteomes" id="UP000806211"/>
    </source>
</evidence>
<protein>
    <recommendedName>
        <fullName evidence="6">TVP38/TMEM64 family membrane protein</fullName>
    </recommendedName>
</protein>
<evidence type="ECO:0000256" key="1">
    <source>
        <dbReference type="ARBA" id="ARBA00004651"/>
    </source>
</evidence>
<feature type="transmembrane region" description="Helical" evidence="6">
    <location>
        <begin position="49"/>
        <end position="70"/>
    </location>
</feature>
<feature type="transmembrane region" description="Helical" evidence="6">
    <location>
        <begin position="7"/>
        <end position="29"/>
    </location>
</feature>
<keyword evidence="3 6" id="KW-0812">Transmembrane</keyword>
<comment type="similarity">
    <text evidence="6">Belongs to the TVP38/TMEM64 family.</text>
</comment>
<dbReference type="PANTHER" id="PTHR12677">
    <property type="entry name" value="GOLGI APPARATUS MEMBRANE PROTEIN TVP38-RELATED"/>
    <property type="match status" value="1"/>
</dbReference>
<dbReference type="Proteomes" id="UP000806211">
    <property type="component" value="Unassembled WGS sequence"/>
</dbReference>
<organism evidence="8 9">
    <name type="scientific">Pseudoflavonifractor gallinarum</name>
    <dbReference type="NCBI Taxonomy" id="2779352"/>
    <lineage>
        <taxon>Bacteria</taxon>
        <taxon>Bacillati</taxon>
        <taxon>Bacillota</taxon>
        <taxon>Clostridia</taxon>
        <taxon>Eubacteriales</taxon>
        <taxon>Oscillospiraceae</taxon>
        <taxon>Pseudoflavonifractor</taxon>
    </lineage>
</organism>